<feature type="transmembrane region" description="Helical" evidence="1">
    <location>
        <begin position="244"/>
        <end position="265"/>
    </location>
</feature>
<comment type="caution">
    <text evidence="2">The sequence shown here is derived from an EMBL/GenBank/DDBJ whole genome shotgun (WGS) entry which is preliminary data.</text>
</comment>
<sequence>MKNAKTQNTQQKRHLLKNRQTTPVPIIYSYTTKIFFTLIYVSDLLLFLILNSYLLSFFCFCNNSLFVLIFFLFITLIIFILNFYSKNVKQDVVKSIKTTLIQVAFIVLCLIFALDLFILLKNIFILIHQIYIDLVHNKFSFGLIPPNIVGFVFSVLFVIVAIVYDCFQLKKVEYFKSEIDSFEFILDRLSLTLIVVTLFMFFFFYKHTQMSFIFYCSLLYIVFFILIFKITAKRIGKYSNFLSKIYFYLSYKALILILIFMEIIVELCLVDCGRLKQQTFMFFLDRICGCCVNN</sequence>
<feature type="transmembrane region" description="Helical" evidence="1">
    <location>
        <begin position="211"/>
        <end position="232"/>
    </location>
</feature>
<feature type="transmembrane region" description="Helical" evidence="1">
    <location>
        <begin position="34"/>
        <end position="58"/>
    </location>
</feature>
<dbReference type="EMBL" id="RCSS01000488">
    <property type="protein sequence ID" value="RVD91545.1"/>
    <property type="molecule type" value="Genomic_DNA"/>
</dbReference>
<evidence type="ECO:0000313" key="3">
    <source>
        <dbReference type="Proteomes" id="UP000282876"/>
    </source>
</evidence>
<feature type="transmembrane region" description="Helical" evidence="1">
    <location>
        <begin position="64"/>
        <end position="84"/>
    </location>
</feature>
<keyword evidence="1" id="KW-1133">Transmembrane helix</keyword>
<dbReference type="VEuPathDB" id="MicrosporidiaDB:TUBRATIS_20050"/>
<feature type="transmembrane region" description="Helical" evidence="1">
    <location>
        <begin position="143"/>
        <end position="164"/>
    </location>
</feature>
<name>A0A437AK38_9MICR</name>
<feature type="transmembrane region" description="Helical" evidence="1">
    <location>
        <begin position="105"/>
        <end position="131"/>
    </location>
</feature>
<proteinExistence type="predicted"/>
<feature type="transmembrane region" description="Helical" evidence="1">
    <location>
        <begin position="185"/>
        <end position="205"/>
    </location>
</feature>
<accession>A0A437AK38</accession>
<evidence type="ECO:0000313" key="2">
    <source>
        <dbReference type="EMBL" id="RVD91545.1"/>
    </source>
</evidence>
<dbReference type="AlphaFoldDB" id="A0A437AK38"/>
<keyword evidence="3" id="KW-1185">Reference proteome</keyword>
<evidence type="ECO:0000256" key="1">
    <source>
        <dbReference type="SAM" id="Phobius"/>
    </source>
</evidence>
<reference evidence="2 3" key="1">
    <citation type="submission" date="2018-10" db="EMBL/GenBank/DDBJ databases">
        <title>Draft genome sequence of the microsporidian Tubulinosema ratisbonensis.</title>
        <authorList>
            <person name="Polonais V."/>
            <person name="Peyretaillade E."/>
            <person name="Niehus S."/>
            <person name="Wawrzyniak I."/>
            <person name="Franchet A."/>
            <person name="Gaspin C."/>
            <person name="Reichstadt M."/>
            <person name="Belser C."/>
            <person name="Labadie K."/>
            <person name="Delbac F."/>
            <person name="Ferrandon D."/>
        </authorList>
    </citation>
    <scope>NUCLEOTIDE SEQUENCE [LARGE SCALE GENOMIC DNA]</scope>
    <source>
        <strain evidence="2 3">Franzen</strain>
    </source>
</reference>
<dbReference type="Proteomes" id="UP000282876">
    <property type="component" value="Unassembled WGS sequence"/>
</dbReference>
<keyword evidence="1" id="KW-0812">Transmembrane</keyword>
<protein>
    <submittedName>
        <fullName evidence="2">Uncharacterized protein</fullName>
    </submittedName>
</protein>
<gene>
    <name evidence="2" type="ORF">TUBRATIS_20050</name>
</gene>
<keyword evidence="1" id="KW-0472">Membrane</keyword>
<organism evidence="2 3">
    <name type="scientific">Tubulinosema ratisbonensis</name>
    <dbReference type="NCBI Taxonomy" id="291195"/>
    <lineage>
        <taxon>Eukaryota</taxon>
        <taxon>Fungi</taxon>
        <taxon>Fungi incertae sedis</taxon>
        <taxon>Microsporidia</taxon>
        <taxon>Tubulinosematoidea</taxon>
        <taxon>Tubulinosematidae</taxon>
        <taxon>Tubulinosema</taxon>
    </lineage>
</organism>